<proteinExistence type="predicted"/>
<dbReference type="Gene3D" id="3.10.490.10">
    <property type="entry name" value="Gamma-glutamyl cyclotransferase-like"/>
    <property type="match status" value="1"/>
</dbReference>
<dbReference type="EMBL" id="BMIJ01000003">
    <property type="protein sequence ID" value="GGB91206.1"/>
    <property type="molecule type" value="Genomic_DNA"/>
</dbReference>
<evidence type="ECO:0000259" key="1">
    <source>
        <dbReference type="Pfam" id="PF06094"/>
    </source>
</evidence>
<dbReference type="InterPro" id="IPR009288">
    <property type="entry name" value="AIG2-like_dom"/>
</dbReference>
<accession>A0ABQ1K7V3</accession>
<dbReference type="SUPFAM" id="SSF110857">
    <property type="entry name" value="Gamma-glutamyl cyclotransferase-like"/>
    <property type="match status" value="1"/>
</dbReference>
<sequence length="100" mass="11854">MVGRECLSGFALYDLGHFPAAVRAKHTQIVVELYEVQHHHIEKLDRLEWYYPENIEGSLYIREQVQTSRGASWLYIYNQYLGDTPRVTSGDWAMYYHERS</sequence>
<dbReference type="Proteomes" id="UP000629025">
    <property type="component" value="Unassembled WGS sequence"/>
</dbReference>
<evidence type="ECO:0000313" key="3">
    <source>
        <dbReference type="Proteomes" id="UP000629025"/>
    </source>
</evidence>
<evidence type="ECO:0000313" key="2">
    <source>
        <dbReference type="EMBL" id="GGB91206.1"/>
    </source>
</evidence>
<comment type="caution">
    <text evidence="2">The sequence shown here is derived from an EMBL/GenBank/DDBJ whole genome shotgun (WGS) entry which is preliminary data.</text>
</comment>
<reference evidence="3" key="1">
    <citation type="journal article" date="2019" name="Int. J. Syst. Evol. Microbiol.">
        <title>The Global Catalogue of Microorganisms (GCM) 10K type strain sequencing project: providing services to taxonomists for standard genome sequencing and annotation.</title>
        <authorList>
            <consortium name="The Broad Institute Genomics Platform"/>
            <consortium name="The Broad Institute Genome Sequencing Center for Infectious Disease"/>
            <person name="Wu L."/>
            <person name="Ma J."/>
        </authorList>
    </citation>
    <scope>NUCLEOTIDE SEQUENCE [LARGE SCALE GENOMIC DNA]</scope>
    <source>
        <strain evidence="3">CGMCC 1.15341</strain>
    </source>
</reference>
<protein>
    <submittedName>
        <fullName evidence="2">Gamma-glutamylcyclotransferase</fullName>
    </submittedName>
</protein>
<dbReference type="Pfam" id="PF06094">
    <property type="entry name" value="GGACT"/>
    <property type="match status" value="1"/>
</dbReference>
<organism evidence="2 3">
    <name type="scientific">Marinobacterium zhoushanense</name>
    <dbReference type="NCBI Taxonomy" id="1679163"/>
    <lineage>
        <taxon>Bacteria</taxon>
        <taxon>Pseudomonadati</taxon>
        <taxon>Pseudomonadota</taxon>
        <taxon>Gammaproteobacteria</taxon>
        <taxon>Oceanospirillales</taxon>
        <taxon>Oceanospirillaceae</taxon>
        <taxon>Marinobacterium</taxon>
    </lineage>
</organism>
<dbReference type="InterPro" id="IPR036568">
    <property type="entry name" value="GGCT-like_sf"/>
</dbReference>
<keyword evidence="3" id="KW-1185">Reference proteome</keyword>
<gene>
    <name evidence="2" type="ORF">GCM10011352_16560</name>
</gene>
<name>A0ABQ1K7V3_9GAMM</name>
<feature type="domain" description="Gamma-glutamylcyclotransferase AIG2-like" evidence="1">
    <location>
        <begin position="3"/>
        <end position="93"/>
    </location>
</feature>